<dbReference type="Gene3D" id="1.20.1280.50">
    <property type="match status" value="1"/>
</dbReference>
<dbReference type="InterPro" id="IPR032675">
    <property type="entry name" value="LRR_dom_sf"/>
</dbReference>
<evidence type="ECO:0000259" key="1">
    <source>
        <dbReference type="PROSITE" id="PS50181"/>
    </source>
</evidence>
<keyword evidence="3" id="KW-1185">Reference proteome</keyword>
<dbReference type="Pfam" id="PF12937">
    <property type="entry name" value="F-box-like"/>
    <property type="match status" value="1"/>
</dbReference>
<dbReference type="SMART" id="SM00256">
    <property type="entry name" value="FBOX"/>
    <property type="match status" value="1"/>
</dbReference>
<dbReference type="AlphaFoldDB" id="A0A9J6BSD1"/>
<dbReference type="InterPro" id="IPR036047">
    <property type="entry name" value="F-box-like_dom_sf"/>
</dbReference>
<dbReference type="Gene3D" id="3.80.10.10">
    <property type="entry name" value="Ribonuclease Inhibitor"/>
    <property type="match status" value="1"/>
</dbReference>
<dbReference type="InterPro" id="IPR001810">
    <property type="entry name" value="F-box_dom"/>
</dbReference>
<reference evidence="2" key="1">
    <citation type="submission" date="2021-03" db="EMBL/GenBank/DDBJ databases">
        <title>Chromosome level genome of the anhydrobiotic midge Polypedilum vanderplanki.</title>
        <authorList>
            <person name="Yoshida Y."/>
            <person name="Kikawada T."/>
            <person name="Gusev O."/>
        </authorList>
    </citation>
    <scope>NUCLEOTIDE SEQUENCE</scope>
    <source>
        <strain evidence="2">NIAS01</strain>
        <tissue evidence="2">Whole body or cell culture</tissue>
    </source>
</reference>
<accession>A0A9J6BSD1</accession>
<gene>
    <name evidence="2" type="ORF">PVAND_002396</name>
</gene>
<dbReference type="OrthoDB" id="27842at2759"/>
<dbReference type="PROSITE" id="PS50181">
    <property type="entry name" value="FBOX"/>
    <property type="match status" value="1"/>
</dbReference>
<organism evidence="2 3">
    <name type="scientific">Polypedilum vanderplanki</name>
    <name type="common">Sleeping chironomid midge</name>
    <dbReference type="NCBI Taxonomy" id="319348"/>
    <lineage>
        <taxon>Eukaryota</taxon>
        <taxon>Metazoa</taxon>
        <taxon>Ecdysozoa</taxon>
        <taxon>Arthropoda</taxon>
        <taxon>Hexapoda</taxon>
        <taxon>Insecta</taxon>
        <taxon>Pterygota</taxon>
        <taxon>Neoptera</taxon>
        <taxon>Endopterygota</taxon>
        <taxon>Diptera</taxon>
        <taxon>Nematocera</taxon>
        <taxon>Chironomoidea</taxon>
        <taxon>Chironomidae</taxon>
        <taxon>Chironominae</taxon>
        <taxon>Polypedilum</taxon>
        <taxon>Polypedilum</taxon>
    </lineage>
</organism>
<sequence length="506" mass="59866">MKTDEQINNSRSMTCIDDIPDEILAEIFTFLSGKDLKSATLTNRTFANIVSSSSKLMKKFFLVITTKRKWDFETISSLQRKHQSLFFFDFITAENSLDKVLENGLENIGVNLKSIEFNDCCLYAQEFVKILNYSKNLTHLKILFSKINESSHEDLILPFLSNLKIRMSDINFELFHKIESLKKIQLEVNETTNTDVSTFQQILNKNSKLKTLTLVNLRLSNLFDIKMKQNFQLEILNIIQCHFKHKENFEIFLDSQKLLKEVELSFSHMKLGNDRVRYFESIVESIMKKKTLKNLTLNIEEYNFCSFNFLEVNRIENFTLRLKDTNFSSAQYLKYFPTLKSLELEVKELTNENMEILNNSLVNHLEIYNLTSECFSKLKIKSLKSLHLHETSLNEKDWMTFIENNPQIIKLVINFSLIMDFDVKLLDKITKKLNLEHIELTDKYIGFENEIYIMIVENCSKLKYIKLWNINIEKNFEEKDKEFLKKRNIKFHLFNDESLNKPMVPF</sequence>
<dbReference type="SUPFAM" id="SSF52047">
    <property type="entry name" value="RNI-like"/>
    <property type="match status" value="1"/>
</dbReference>
<protein>
    <recommendedName>
        <fullName evidence="1">F-box domain-containing protein</fullName>
    </recommendedName>
</protein>
<evidence type="ECO:0000313" key="2">
    <source>
        <dbReference type="EMBL" id="KAG5672254.1"/>
    </source>
</evidence>
<comment type="caution">
    <text evidence="2">The sequence shown here is derived from an EMBL/GenBank/DDBJ whole genome shotgun (WGS) entry which is preliminary data.</text>
</comment>
<proteinExistence type="predicted"/>
<feature type="domain" description="F-box" evidence="1">
    <location>
        <begin position="13"/>
        <end position="60"/>
    </location>
</feature>
<evidence type="ECO:0000313" key="3">
    <source>
        <dbReference type="Proteomes" id="UP001107558"/>
    </source>
</evidence>
<dbReference type="Proteomes" id="UP001107558">
    <property type="component" value="Chromosome 3"/>
</dbReference>
<dbReference type="EMBL" id="JADBJN010000003">
    <property type="protein sequence ID" value="KAG5672254.1"/>
    <property type="molecule type" value="Genomic_DNA"/>
</dbReference>
<dbReference type="SUPFAM" id="SSF81383">
    <property type="entry name" value="F-box domain"/>
    <property type="match status" value="1"/>
</dbReference>
<name>A0A9J6BSD1_POLVA</name>
<dbReference type="CDD" id="cd09917">
    <property type="entry name" value="F-box_SF"/>
    <property type="match status" value="1"/>
</dbReference>